<gene>
    <name evidence="10" type="primary">AAT2</name>
    <name evidence="10" type="ORF">Hypma_011506</name>
</gene>
<organism evidence="10 11">
    <name type="scientific">Hypsizygus marmoreus</name>
    <name type="common">White beech mushroom</name>
    <name type="synonym">Agaricus marmoreus</name>
    <dbReference type="NCBI Taxonomy" id="39966"/>
    <lineage>
        <taxon>Eukaryota</taxon>
        <taxon>Fungi</taxon>
        <taxon>Dikarya</taxon>
        <taxon>Basidiomycota</taxon>
        <taxon>Agaricomycotina</taxon>
        <taxon>Agaricomycetes</taxon>
        <taxon>Agaricomycetidae</taxon>
        <taxon>Agaricales</taxon>
        <taxon>Tricholomatineae</taxon>
        <taxon>Lyophyllaceae</taxon>
        <taxon>Hypsizygus</taxon>
    </lineage>
</organism>
<dbReference type="NCBIfam" id="NF006719">
    <property type="entry name" value="PRK09257.1"/>
    <property type="match status" value="1"/>
</dbReference>
<evidence type="ECO:0000256" key="7">
    <source>
        <dbReference type="RuleBase" id="RU000480"/>
    </source>
</evidence>
<dbReference type="FunCoup" id="A0A369JI40">
    <property type="interactions" value="394"/>
</dbReference>
<dbReference type="InterPro" id="IPR004839">
    <property type="entry name" value="Aminotransferase_I/II_large"/>
</dbReference>
<feature type="chain" id="PRO_5017074829" description="Aspartate aminotransferase" evidence="8">
    <location>
        <begin position="24"/>
        <end position="570"/>
    </location>
</feature>
<keyword evidence="8" id="KW-0732">Signal</keyword>
<feature type="signal peptide" evidence="8">
    <location>
        <begin position="1"/>
        <end position="23"/>
    </location>
</feature>
<dbReference type="InterPro" id="IPR015421">
    <property type="entry name" value="PyrdxlP-dep_Trfase_major"/>
</dbReference>
<dbReference type="InterPro" id="IPR015424">
    <property type="entry name" value="PyrdxlP-dep_Trfase"/>
</dbReference>
<comment type="cofactor">
    <cofactor evidence="1">
        <name>pyridoxal 5'-phosphate</name>
        <dbReference type="ChEBI" id="CHEBI:597326"/>
    </cofactor>
</comment>
<dbReference type="GO" id="GO:0004069">
    <property type="term" value="F:L-aspartate:2-oxoglutarate aminotransferase activity"/>
    <property type="evidence" value="ECO:0007669"/>
    <property type="project" value="UniProtKB-EC"/>
</dbReference>
<dbReference type="PRINTS" id="PR00799">
    <property type="entry name" value="TRANSAMINASE"/>
</dbReference>
<comment type="catalytic activity">
    <reaction evidence="7">
        <text>L-aspartate + 2-oxoglutarate = oxaloacetate + L-glutamate</text>
        <dbReference type="Rhea" id="RHEA:21824"/>
        <dbReference type="ChEBI" id="CHEBI:16452"/>
        <dbReference type="ChEBI" id="CHEBI:16810"/>
        <dbReference type="ChEBI" id="CHEBI:29985"/>
        <dbReference type="ChEBI" id="CHEBI:29991"/>
        <dbReference type="EC" id="2.6.1.1"/>
    </reaction>
</comment>
<dbReference type="InterPro" id="IPR015422">
    <property type="entry name" value="PyrdxlP-dep_Trfase_small"/>
</dbReference>
<dbReference type="SUPFAM" id="SSF53383">
    <property type="entry name" value="PLP-dependent transferases"/>
    <property type="match status" value="1"/>
</dbReference>
<dbReference type="InterPro" id="IPR000796">
    <property type="entry name" value="Asp_trans"/>
</dbReference>
<dbReference type="PANTHER" id="PTHR11879">
    <property type="entry name" value="ASPARTATE AMINOTRANSFERASE"/>
    <property type="match status" value="1"/>
</dbReference>
<dbReference type="Pfam" id="PF00155">
    <property type="entry name" value="Aminotran_1_2"/>
    <property type="match status" value="1"/>
</dbReference>
<dbReference type="FunFam" id="3.90.1150.10:FF:000001">
    <property type="entry name" value="Aspartate aminotransferase"/>
    <property type="match status" value="1"/>
</dbReference>
<dbReference type="Gene3D" id="3.40.640.10">
    <property type="entry name" value="Type I PLP-dependent aspartate aminotransferase-like (Major domain)"/>
    <property type="match status" value="1"/>
</dbReference>
<evidence type="ECO:0000313" key="10">
    <source>
        <dbReference type="EMBL" id="RDB20972.1"/>
    </source>
</evidence>
<evidence type="ECO:0000256" key="8">
    <source>
        <dbReference type="SAM" id="SignalP"/>
    </source>
</evidence>
<accession>A0A369JI40</accession>
<keyword evidence="11" id="KW-1185">Reference proteome</keyword>
<dbReference type="Gene3D" id="3.90.1150.10">
    <property type="entry name" value="Aspartate Aminotransferase, domain 1"/>
    <property type="match status" value="1"/>
</dbReference>
<comment type="similarity">
    <text evidence="2">Belongs to the class-I pyridoxal-phosphate-dependent aminotransferase family.</text>
</comment>
<dbReference type="InParanoid" id="A0A369JI40"/>
<dbReference type="GO" id="GO:0030170">
    <property type="term" value="F:pyridoxal phosphate binding"/>
    <property type="evidence" value="ECO:0007669"/>
    <property type="project" value="InterPro"/>
</dbReference>
<keyword evidence="5 7" id="KW-0808">Transferase</keyword>
<dbReference type="Proteomes" id="UP000076154">
    <property type="component" value="Unassembled WGS sequence"/>
</dbReference>
<comment type="miscellaneous">
    <text evidence="7">In eukaryotes there are cytoplasmic, mitochondrial and chloroplastic isozymes.</text>
</comment>
<evidence type="ECO:0000313" key="11">
    <source>
        <dbReference type="Proteomes" id="UP000076154"/>
    </source>
</evidence>
<sequence length="570" mass="63218">MHSATLLLCALLDNAHIVEPSSAEHIDCLNTIAALTWKIAGSRHSIGTSSSWRASGLSLRRWLPHRTCHRPIVLFIHPSSCCSAKTHPIHFPRALHLAVSFLGSTLLATPSMPGLSPPIHFLWQPTSFLCRKLPRRARHREIRSKRIKQLFNHLSTQQSNMSAELWQDVPLAPPDSIFKLTAAYKADPYEKKVNLGVGAYRDDNDKPWVLPVVNKASHILLSDETLDHEYLPITGLVSFTSAAAKLILGPTSPAIQDERAVSVQTISGTGANHLGALFLSKFYKWNGTPTIWLSNPTWANHHAIFKNVGIQPAEYPYYDPKTIGLDFSGFIGALQNAPERSVFLLHACAHNPTGVDPTQEQWKSVADIMIAKKHYAFFDCAYQGFASGDLDKDAWSVRHFVERGVPLLVCQSFAKNAGLYGERVGALHVIPGTKEAAERVRSQLSVLQRSEISNPPTYGARVVSLILNDAALFEEWKEDIRTMAGRIIAMRKELHRLLTEELKTPGNWDHIVNQIGMFSFTGISGEQSKQLVEKAHVYLTGNGRISMAGLNSHNIRYFASCLDGVVRGTL</sequence>
<comment type="caution">
    <text evidence="10">The sequence shown here is derived from an EMBL/GenBank/DDBJ whole genome shotgun (WGS) entry which is preliminary data.</text>
</comment>
<dbReference type="STRING" id="39966.A0A369JI40"/>
<comment type="subunit">
    <text evidence="3 7">Homodimer.</text>
</comment>
<dbReference type="EMBL" id="LUEZ02000055">
    <property type="protein sequence ID" value="RDB20972.1"/>
    <property type="molecule type" value="Genomic_DNA"/>
</dbReference>
<proteinExistence type="inferred from homology"/>
<protein>
    <recommendedName>
        <fullName evidence="7">Aspartate aminotransferase</fullName>
        <ecNumber evidence="7">2.6.1.1</ecNumber>
    </recommendedName>
</protein>
<keyword evidence="6" id="KW-0663">Pyridoxal phosphate</keyword>
<dbReference type="EC" id="2.6.1.1" evidence="7"/>
<evidence type="ECO:0000256" key="4">
    <source>
        <dbReference type="ARBA" id="ARBA00022576"/>
    </source>
</evidence>
<dbReference type="OrthoDB" id="6752799at2759"/>
<dbReference type="PANTHER" id="PTHR11879:SF55">
    <property type="entry name" value="GLUTAMATE OXALOACETATE TRANSAMINASE 1, ISOFORM B"/>
    <property type="match status" value="1"/>
</dbReference>
<dbReference type="GO" id="GO:0005829">
    <property type="term" value="C:cytosol"/>
    <property type="evidence" value="ECO:0007669"/>
    <property type="project" value="TreeGrafter"/>
</dbReference>
<evidence type="ECO:0000256" key="5">
    <source>
        <dbReference type="ARBA" id="ARBA00022679"/>
    </source>
</evidence>
<dbReference type="GO" id="GO:0006532">
    <property type="term" value="P:aspartate biosynthetic process"/>
    <property type="evidence" value="ECO:0007669"/>
    <property type="project" value="TreeGrafter"/>
</dbReference>
<reference evidence="10" key="1">
    <citation type="submission" date="2018-04" db="EMBL/GenBank/DDBJ databases">
        <title>Whole genome sequencing of Hypsizygus marmoreus.</title>
        <authorList>
            <person name="Choi I.-G."/>
            <person name="Min B."/>
            <person name="Kim J.-G."/>
            <person name="Kim S."/>
            <person name="Oh Y.-L."/>
            <person name="Kong W.-S."/>
            <person name="Park H."/>
            <person name="Jeong J."/>
            <person name="Song E.-S."/>
        </authorList>
    </citation>
    <scope>NUCLEOTIDE SEQUENCE [LARGE SCALE GENOMIC DNA]</scope>
    <source>
        <strain evidence="10">51987-8</strain>
    </source>
</reference>
<evidence type="ECO:0000256" key="2">
    <source>
        <dbReference type="ARBA" id="ARBA00007441"/>
    </source>
</evidence>
<dbReference type="CDD" id="cd00609">
    <property type="entry name" value="AAT_like"/>
    <property type="match status" value="1"/>
</dbReference>
<dbReference type="PROSITE" id="PS00105">
    <property type="entry name" value="AA_TRANSFER_CLASS_1"/>
    <property type="match status" value="1"/>
</dbReference>
<evidence type="ECO:0000256" key="6">
    <source>
        <dbReference type="ARBA" id="ARBA00022898"/>
    </source>
</evidence>
<evidence type="ECO:0000256" key="1">
    <source>
        <dbReference type="ARBA" id="ARBA00001933"/>
    </source>
</evidence>
<evidence type="ECO:0000259" key="9">
    <source>
        <dbReference type="Pfam" id="PF00155"/>
    </source>
</evidence>
<dbReference type="FunFam" id="3.40.640.10:FF:000064">
    <property type="entry name" value="Aspartate aminotransferase"/>
    <property type="match status" value="1"/>
</dbReference>
<dbReference type="InterPro" id="IPR004838">
    <property type="entry name" value="NHTrfase_class1_PyrdxlP-BS"/>
</dbReference>
<feature type="domain" description="Aminotransferase class I/classII large" evidence="9">
    <location>
        <begin position="191"/>
        <end position="560"/>
    </location>
</feature>
<keyword evidence="4 7" id="KW-0032">Aminotransferase</keyword>
<dbReference type="AlphaFoldDB" id="A0A369JI40"/>
<evidence type="ECO:0000256" key="3">
    <source>
        <dbReference type="ARBA" id="ARBA00011738"/>
    </source>
</evidence>
<name>A0A369JI40_HYPMA</name>